<proteinExistence type="predicted"/>
<gene>
    <name evidence="1" type="ORF">BM1374165_00542</name>
</gene>
<evidence type="ECO:0000313" key="2">
    <source>
        <dbReference type="Proteomes" id="UP000019801"/>
    </source>
</evidence>
<organism evidence="1 2">
    <name type="scientific">Bartonella henselae</name>
    <name type="common">Rochalimaea henselae</name>
    <dbReference type="NCBI Taxonomy" id="38323"/>
    <lineage>
        <taxon>Bacteria</taxon>
        <taxon>Pseudomonadati</taxon>
        <taxon>Pseudomonadota</taxon>
        <taxon>Alphaproteobacteria</taxon>
        <taxon>Hyphomicrobiales</taxon>
        <taxon>Bartonellaceae</taxon>
        <taxon>Bartonella</taxon>
    </lineage>
</organism>
<dbReference type="RefSeq" id="WP_236095371.1">
    <property type="nucleotide sequence ID" value="NZ_CACVBK010000002.1"/>
</dbReference>
<dbReference type="STRING" id="38323.BM1374165_00542"/>
<accession>X5LZ19</accession>
<name>X5LZ19_BARHN</name>
<protein>
    <submittedName>
        <fullName evidence="1">Uncharacterized protein</fullName>
    </submittedName>
</protein>
<sequence>MSDDVSIKALWKNALSKNFSNLTRKIFATGCDIFLRIADGYLEETFLVAHTAPFLKGKALEFVYRTRKRVLQTRQIR</sequence>
<dbReference type="KEGG" id="bhs:BM1374165_00542"/>
<evidence type="ECO:0000313" key="1">
    <source>
        <dbReference type="EMBL" id="CDO46562.1"/>
    </source>
</evidence>
<dbReference type="Proteomes" id="UP000019801">
    <property type="component" value="Chromosome I"/>
</dbReference>
<dbReference type="AlphaFoldDB" id="X5LZ19"/>
<dbReference type="EMBL" id="HG969191">
    <property type="protein sequence ID" value="CDO46562.1"/>
    <property type="molecule type" value="Genomic_DNA"/>
</dbReference>
<dbReference type="PATRIC" id="fig|38323.4.peg.583"/>
<reference evidence="2" key="1">
    <citation type="submission" date="2013-11" db="EMBL/GenBank/DDBJ databases">
        <title>Genome sequencing of Bartonella spp. isolated from human blood.</title>
        <authorList>
            <person name="Raoult D."/>
        </authorList>
    </citation>
    <scope>NUCLEOTIDE SEQUENCE</scope>
    <source>
        <strain evidence="2">BM1374165</strain>
    </source>
</reference>